<evidence type="ECO:0000256" key="1">
    <source>
        <dbReference type="ARBA" id="ARBA00022723"/>
    </source>
</evidence>
<sequence length="220" mass="24998">MDGEKQQLLWRDAPSKSANAKQKEKERQELVEKTDFLSIGTHCCVKTCKQLDFLPYTCHRCKAVTCHDHRNDHNCANPIHDKQVPRCPVCSQYLVNAVKDKQTGKPMSVDAIVDKHIASGCKSHLLEAAEKKKAQRTPRCRAKGCKQALQFPIACRTCHQHYCAKHRFPEDHSCSTVQQQQRQQQRQRPQPRHPTACGTAAASRVRESWLARFAGFGRAS</sequence>
<dbReference type="AlphaFoldDB" id="F2TY25"/>
<dbReference type="Gene3D" id="4.10.1110.10">
    <property type="entry name" value="AN1-like Zinc finger"/>
    <property type="match status" value="2"/>
</dbReference>
<evidence type="ECO:0000313" key="8">
    <source>
        <dbReference type="Proteomes" id="UP000007799"/>
    </source>
</evidence>
<keyword evidence="3" id="KW-0862">Zinc</keyword>
<evidence type="ECO:0000259" key="6">
    <source>
        <dbReference type="PROSITE" id="PS51039"/>
    </source>
</evidence>
<feature type="region of interest" description="Disordered" evidence="5">
    <location>
        <begin position="174"/>
        <end position="203"/>
    </location>
</feature>
<evidence type="ECO:0000256" key="3">
    <source>
        <dbReference type="ARBA" id="ARBA00022833"/>
    </source>
</evidence>
<reference evidence="7" key="1">
    <citation type="submission" date="2009-08" db="EMBL/GenBank/DDBJ databases">
        <title>Annotation of Salpingoeca rosetta.</title>
        <authorList>
            <consortium name="The Broad Institute Genome Sequencing Platform"/>
            <person name="Russ C."/>
            <person name="Cuomo C."/>
            <person name="Burger G."/>
            <person name="Gray M.W."/>
            <person name="Holland P.W.H."/>
            <person name="King N."/>
            <person name="Lang F.B.F."/>
            <person name="Roger A.J."/>
            <person name="Ruiz-Trillo I."/>
            <person name="Young S.K."/>
            <person name="Zeng Q."/>
            <person name="Gargeya S."/>
            <person name="Alvarado L."/>
            <person name="Berlin A."/>
            <person name="Chapman S.B."/>
            <person name="Chen Z."/>
            <person name="Freedman E."/>
            <person name="Gellesch M."/>
            <person name="Goldberg J."/>
            <person name="Griggs A."/>
            <person name="Gujja S."/>
            <person name="Heilman E."/>
            <person name="Heiman D."/>
            <person name="Howarth C."/>
            <person name="Mehta T."/>
            <person name="Neiman D."/>
            <person name="Pearson M."/>
            <person name="Roberts A."/>
            <person name="Saif S."/>
            <person name="Shea T."/>
            <person name="Shenoy N."/>
            <person name="Sisk P."/>
            <person name="Stolte C."/>
            <person name="Sykes S."/>
            <person name="White J."/>
            <person name="Yandava C."/>
            <person name="Haas B."/>
            <person name="Nusbaum C."/>
            <person name="Birren B."/>
        </authorList>
    </citation>
    <scope>NUCLEOTIDE SEQUENCE [LARGE SCALE GENOMIC DNA]</scope>
    <source>
        <strain evidence="7">ATCC 50818</strain>
    </source>
</reference>
<dbReference type="InterPro" id="IPR035896">
    <property type="entry name" value="AN1-like_Znf"/>
</dbReference>
<accession>F2TY25</accession>
<keyword evidence="2 4" id="KW-0863">Zinc-finger</keyword>
<dbReference type="RefSeq" id="XP_004998459.1">
    <property type="nucleotide sequence ID" value="XM_004998402.1"/>
</dbReference>
<dbReference type="Proteomes" id="UP000007799">
    <property type="component" value="Unassembled WGS sequence"/>
</dbReference>
<dbReference type="eggNOG" id="KOG3183">
    <property type="taxonomic scope" value="Eukaryota"/>
</dbReference>
<feature type="region of interest" description="Disordered" evidence="5">
    <location>
        <begin position="1"/>
        <end position="26"/>
    </location>
</feature>
<dbReference type="PANTHER" id="PTHR14677:SF20">
    <property type="entry name" value="ZINC FINGER AN1-TYPE CONTAINING 2A-RELATED"/>
    <property type="match status" value="1"/>
</dbReference>
<proteinExistence type="predicted"/>
<keyword evidence="1" id="KW-0479">Metal-binding</keyword>
<dbReference type="KEGG" id="sre:PTSG_00987"/>
<keyword evidence="8" id="KW-1185">Reference proteome</keyword>
<feature type="domain" description="AN1-type" evidence="6">
    <location>
        <begin position="134"/>
        <end position="182"/>
    </location>
</feature>
<evidence type="ECO:0000256" key="5">
    <source>
        <dbReference type="SAM" id="MobiDB-lite"/>
    </source>
</evidence>
<protein>
    <recommendedName>
        <fullName evidence="6">AN1-type domain-containing protein</fullName>
    </recommendedName>
</protein>
<evidence type="ECO:0000256" key="4">
    <source>
        <dbReference type="PROSITE-ProRule" id="PRU00449"/>
    </source>
</evidence>
<dbReference type="InterPro" id="IPR000058">
    <property type="entry name" value="Znf_AN1"/>
</dbReference>
<dbReference type="OMA" id="HIDNQCT"/>
<gene>
    <name evidence="7" type="ORF">PTSG_00987</name>
</gene>
<dbReference type="SMART" id="SM00154">
    <property type="entry name" value="ZnF_AN1"/>
    <property type="match status" value="2"/>
</dbReference>
<dbReference type="InParanoid" id="F2TY25"/>
<feature type="compositionally biased region" description="Low complexity" evidence="5">
    <location>
        <begin position="178"/>
        <end position="188"/>
    </location>
</feature>
<dbReference type="GO" id="GO:0005737">
    <property type="term" value="C:cytoplasm"/>
    <property type="evidence" value="ECO:0007669"/>
    <property type="project" value="TreeGrafter"/>
</dbReference>
<dbReference type="PROSITE" id="PS51039">
    <property type="entry name" value="ZF_AN1"/>
    <property type="match status" value="1"/>
</dbReference>
<dbReference type="SUPFAM" id="SSF118310">
    <property type="entry name" value="AN1-like Zinc finger"/>
    <property type="match status" value="1"/>
</dbReference>
<dbReference type="Pfam" id="PF01428">
    <property type="entry name" value="zf-AN1"/>
    <property type="match status" value="1"/>
</dbReference>
<dbReference type="STRING" id="946362.F2TY25"/>
<name>F2TY25_SALR5</name>
<evidence type="ECO:0000313" key="7">
    <source>
        <dbReference type="EMBL" id="EGD76284.1"/>
    </source>
</evidence>
<dbReference type="PANTHER" id="PTHR14677">
    <property type="entry name" value="ARSENITE INDUCUBLE RNA ASSOCIATED PROTEIN AIP-1-RELATED"/>
    <property type="match status" value="1"/>
</dbReference>
<evidence type="ECO:0000256" key="2">
    <source>
        <dbReference type="ARBA" id="ARBA00022771"/>
    </source>
</evidence>
<organism evidence="8">
    <name type="scientific">Salpingoeca rosetta (strain ATCC 50818 / BSB-021)</name>
    <dbReference type="NCBI Taxonomy" id="946362"/>
    <lineage>
        <taxon>Eukaryota</taxon>
        <taxon>Choanoflagellata</taxon>
        <taxon>Craspedida</taxon>
        <taxon>Salpingoecidae</taxon>
        <taxon>Salpingoeca</taxon>
    </lineage>
</organism>
<dbReference type="GeneID" id="16079054"/>
<dbReference type="GO" id="GO:0008270">
    <property type="term" value="F:zinc ion binding"/>
    <property type="evidence" value="ECO:0007669"/>
    <property type="project" value="UniProtKB-KW"/>
</dbReference>
<dbReference type="OrthoDB" id="431929at2759"/>
<dbReference type="EMBL" id="GL832956">
    <property type="protein sequence ID" value="EGD76284.1"/>
    <property type="molecule type" value="Genomic_DNA"/>
</dbReference>